<dbReference type="GO" id="GO:0045893">
    <property type="term" value="P:positive regulation of DNA-templated transcription"/>
    <property type="evidence" value="ECO:0007669"/>
    <property type="project" value="TreeGrafter"/>
</dbReference>
<proteinExistence type="predicted"/>
<dbReference type="InterPro" id="IPR021906">
    <property type="entry name" value="BAF250/Osa"/>
</dbReference>
<evidence type="ECO:0000313" key="3">
    <source>
        <dbReference type="Proteomes" id="UP000006813"/>
    </source>
</evidence>
<evidence type="ECO:0000256" key="1">
    <source>
        <dbReference type="SAM" id="MobiDB-lite"/>
    </source>
</evidence>
<dbReference type="PANTHER" id="PTHR12656">
    <property type="entry name" value="BRG-1 ASSOCIATED FACTOR 250 BAF250"/>
    <property type="match status" value="1"/>
</dbReference>
<feature type="compositionally biased region" description="Basic and acidic residues" evidence="1">
    <location>
        <begin position="120"/>
        <end position="129"/>
    </location>
</feature>
<dbReference type="Proteomes" id="UP000006813">
    <property type="component" value="Unassembled WGS sequence"/>
</dbReference>
<dbReference type="GO" id="GO:0005654">
    <property type="term" value="C:nucleoplasm"/>
    <property type="evidence" value="ECO:0007669"/>
    <property type="project" value="TreeGrafter"/>
</dbReference>
<feature type="compositionally biased region" description="Polar residues" evidence="1">
    <location>
        <begin position="196"/>
        <end position="215"/>
    </location>
</feature>
<dbReference type="InParanoid" id="G5C6Z1"/>
<dbReference type="GO" id="GO:0016514">
    <property type="term" value="C:SWI/SNF complex"/>
    <property type="evidence" value="ECO:0007669"/>
    <property type="project" value="InterPro"/>
</dbReference>
<dbReference type="AlphaFoldDB" id="G5C6Z1"/>
<dbReference type="PANTHER" id="PTHR12656:SF12">
    <property type="entry name" value="AT-RICH INTERACTIVE DOMAIN-CONTAINING PROTEIN 1A"/>
    <property type="match status" value="1"/>
</dbReference>
<sequence>MSHTSMGNRPYSPNMANMPPQVGSGMCPPPRGMNQKTQESDVSMHVAANPSMNQGGMMGTGPPYGQGINSMAGMINPQGPPYPMGGTMANISAGMVASPEMMGLGEVKLTPATKMNNKADGTHKTESKSKKSSSSTTTNEKITKLYELGGESERKIWVDRYLAFTGEKAMGIKHALRGRSTDSKKSQPKIQPPSPTGSGSMQGPQTPQSMSSSMAEQGDLKPPTRASTPHSQIPPLPGMRSNSVGIQDTFPDRSDPTLQKQNSMTPNPGYQPIMNISDMRGACPTSQIRILMAAQGKL</sequence>
<dbReference type="GO" id="GO:0006357">
    <property type="term" value="P:regulation of transcription by RNA polymerase II"/>
    <property type="evidence" value="ECO:0007669"/>
    <property type="project" value="TreeGrafter"/>
</dbReference>
<gene>
    <name evidence="2" type="ORF">GW7_09989</name>
</gene>
<name>G5C6Z1_HETGA</name>
<dbReference type="EMBL" id="JH173586">
    <property type="protein sequence ID" value="EHB17302.1"/>
    <property type="molecule type" value="Genomic_DNA"/>
</dbReference>
<feature type="compositionally biased region" description="Polar residues" evidence="1">
    <location>
        <begin position="256"/>
        <end position="268"/>
    </location>
</feature>
<organism evidence="2 3">
    <name type="scientific">Heterocephalus glaber</name>
    <name type="common">Naked mole rat</name>
    <dbReference type="NCBI Taxonomy" id="10181"/>
    <lineage>
        <taxon>Eukaryota</taxon>
        <taxon>Metazoa</taxon>
        <taxon>Chordata</taxon>
        <taxon>Craniata</taxon>
        <taxon>Vertebrata</taxon>
        <taxon>Euteleostomi</taxon>
        <taxon>Mammalia</taxon>
        <taxon>Eutheria</taxon>
        <taxon>Euarchontoglires</taxon>
        <taxon>Glires</taxon>
        <taxon>Rodentia</taxon>
        <taxon>Hystricomorpha</taxon>
        <taxon>Bathyergidae</taxon>
        <taxon>Heterocephalus</taxon>
    </lineage>
</organism>
<dbReference type="GO" id="GO:0031491">
    <property type="term" value="F:nucleosome binding"/>
    <property type="evidence" value="ECO:0007669"/>
    <property type="project" value="TreeGrafter"/>
</dbReference>
<feature type="region of interest" description="Disordered" evidence="1">
    <location>
        <begin position="1"/>
        <end position="28"/>
    </location>
</feature>
<accession>G5C6Z1</accession>
<evidence type="ECO:0000313" key="2">
    <source>
        <dbReference type="EMBL" id="EHB17302.1"/>
    </source>
</evidence>
<protein>
    <submittedName>
        <fullName evidence="2">AT-rich interactive domain-containing protein 1A</fullName>
    </submittedName>
</protein>
<dbReference type="GO" id="GO:0071565">
    <property type="term" value="C:nBAF complex"/>
    <property type="evidence" value="ECO:0007669"/>
    <property type="project" value="TreeGrafter"/>
</dbReference>
<reference evidence="2 3" key="1">
    <citation type="journal article" date="2011" name="Nature">
        <title>Genome sequencing reveals insights into physiology and longevity of the naked mole rat.</title>
        <authorList>
            <person name="Kim E.B."/>
            <person name="Fang X."/>
            <person name="Fushan A.A."/>
            <person name="Huang Z."/>
            <person name="Lobanov A.V."/>
            <person name="Han L."/>
            <person name="Marino S.M."/>
            <person name="Sun X."/>
            <person name="Turanov A.A."/>
            <person name="Yang P."/>
            <person name="Yim S.H."/>
            <person name="Zhao X."/>
            <person name="Kasaikina M.V."/>
            <person name="Stoletzki N."/>
            <person name="Peng C."/>
            <person name="Polak P."/>
            <person name="Xiong Z."/>
            <person name="Kiezun A."/>
            <person name="Zhu Y."/>
            <person name="Chen Y."/>
            <person name="Kryukov G.V."/>
            <person name="Zhang Q."/>
            <person name="Peshkin L."/>
            <person name="Yang L."/>
            <person name="Bronson R.T."/>
            <person name="Buffenstein R."/>
            <person name="Wang B."/>
            <person name="Han C."/>
            <person name="Li Q."/>
            <person name="Chen L."/>
            <person name="Zhao W."/>
            <person name="Sunyaev S.R."/>
            <person name="Park T.J."/>
            <person name="Zhang G."/>
            <person name="Wang J."/>
            <person name="Gladyshev V.N."/>
        </authorList>
    </citation>
    <scope>NUCLEOTIDE SEQUENCE [LARGE SCALE GENOMIC DNA]</scope>
</reference>
<dbReference type="GO" id="GO:0035060">
    <property type="term" value="C:brahma complex"/>
    <property type="evidence" value="ECO:0007669"/>
    <property type="project" value="InterPro"/>
</dbReference>
<feature type="region of interest" description="Disordered" evidence="1">
    <location>
        <begin position="110"/>
        <end position="139"/>
    </location>
</feature>
<dbReference type="STRING" id="10181.G5C6Z1"/>
<dbReference type="GO" id="GO:0006338">
    <property type="term" value="P:chromatin remodeling"/>
    <property type="evidence" value="ECO:0007669"/>
    <property type="project" value="InterPro"/>
</dbReference>
<feature type="region of interest" description="Disordered" evidence="1">
    <location>
        <begin position="175"/>
        <end position="269"/>
    </location>
</feature>